<dbReference type="CDD" id="cd06588">
    <property type="entry name" value="PhnB_like"/>
    <property type="match status" value="1"/>
</dbReference>
<dbReference type="OrthoDB" id="9795306at2"/>
<evidence type="ECO:0000313" key="3">
    <source>
        <dbReference type="Proteomes" id="UP000219281"/>
    </source>
</evidence>
<dbReference type="AlphaFoldDB" id="A0A286AEE5"/>
<dbReference type="RefSeq" id="WP_097133739.1">
    <property type="nucleotide sequence ID" value="NZ_OCMT01000004.1"/>
</dbReference>
<dbReference type="SUPFAM" id="SSF54593">
    <property type="entry name" value="Glyoxalase/Bleomycin resistance protein/Dihydroxybiphenyl dioxygenase"/>
    <property type="match status" value="1"/>
</dbReference>
<gene>
    <name evidence="2" type="ORF">SAMN06297358_3986</name>
</gene>
<accession>A0A286AEE5</accession>
<reference evidence="3" key="1">
    <citation type="submission" date="2017-09" db="EMBL/GenBank/DDBJ databases">
        <authorList>
            <person name="Varghese N."/>
            <person name="Submissions S."/>
        </authorList>
    </citation>
    <scope>NUCLEOTIDE SEQUENCE [LARGE SCALE GENOMIC DNA]</scope>
    <source>
        <strain evidence="3">CGMCC 1.12803</strain>
    </source>
</reference>
<keyword evidence="3" id="KW-1185">Reference proteome</keyword>
<dbReference type="Pfam" id="PF06983">
    <property type="entry name" value="3-dmu-9_3-mt"/>
    <property type="match status" value="1"/>
</dbReference>
<sequence length="143" mass="16136">MTTTNTYLNFNGNCEEAFNFYKSVFGGEFTYIGRFGEMPSSEDYKVPETDKNKVMHVSLPIGSSVLMGSDVGGDWAPTFKQGNNFAVSISAHSREEADRIFNFLSTDGQITMPLMDTFWGDYFGMLTDKFGINWMMSYNKEGK</sequence>
<dbReference type="Gene3D" id="3.10.180.10">
    <property type="entry name" value="2,3-Dihydroxybiphenyl 1,2-Dioxygenase, domain 1"/>
    <property type="match status" value="1"/>
</dbReference>
<dbReference type="EMBL" id="OCMT01000004">
    <property type="protein sequence ID" value="SOD20272.1"/>
    <property type="molecule type" value="Genomic_DNA"/>
</dbReference>
<evidence type="ECO:0000313" key="2">
    <source>
        <dbReference type="EMBL" id="SOD20272.1"/>
    </source>
</evidence>
<dbReference type="Proteomes" id="UP000219281">
    <property type="component" value="Unassembled WGS sequence"/>
</dbReference>
<name>A0A286AEE5_9SPHI</name>
<organism evidence="2 3">
    <name type="scientific">Pedobacter xixiisoli</name>
    <dbReference type="NCBI Taxonomy" id="1476464"/>
    <lineage>
        <taxon>Bacteria</taxon>
        <taxon>Pseudomonadati</taxon>
        <taxon>Bacteroidota</taxon>
        <taxon>Sphingobacteriia</taxon>
        <taxon>Sphingobacteriales</taxon>
        <taxon>Sphingobacteriaceae</taxon>
        <taxon>Pedobacter</taxon>
    </lineage>
</organism>
<evidence type="ECO:0000259" key="1">
    <source>
        <dbReference type="Pfam" id="PF06983"/>
    </source>
</evidence>
<dbReference type="PANTHER" id="PTHR33990:SF1">
    <property type="entry name" value="PROTEIN YJDN"/>
    <property type="match status" value="1"/>
</dbReference>
<dbReference type="InterPro" id="IPR028973">
    <property type="entry name" value="PhnB-like"/>
</dbReference>
<feature type="domain" description="PhnB-like" evidence="1">
    <location>
        <begin position="6"/>
        <end position="135"/>
    </location>
</feature>
<dbReference type="InterPro" id="IPR029068">
    <property type="entry name" value="Glyas_Bleomycin-R_OHBP_Dase"/>
</dbReference>
<dbReference type="PANTHER" id="PTHR33990">
    <property type="entry name" value="PROTEIN YJDN-RELATED"/>
    <property type="match status" value="1"/>
</dbReference>
<protein>
    <submittedName>
        <fullName evidence="2">PhnB protein</fullName>
    </submittedName>
</protein>
<proteinExistence type="predicted"/>